<sequence>MGNVHPQNYVLQNNYAYTYGYIPHVQLYGPGPNLVHCPACNQKMITKVKHVSGRYQGWDGLPETRYPKPGLFFDPKPDPRNFRKPDPKPDIFLGILLQKSKIFGSLAFQNSQNFRLRRCKMNKSGGLVFQNSQNFRMQR</sequence>
<evidence type="ECO:0000313" key="1">
    <source>
        <dbReference type="Proteomes" id="UP000887563"/>
    </source>
</evidence>
<protein>
    <submittedName>
        <fullName evidence="2">LITAF domain-containing protein</fullName>
    </submittedName>
</protein>
<evidence type="ECO:0000313" key="2">
    <source>
        <dbReference type="WBParaSite" id="Minc3s08934g42766"/>
    </source>
</evidence>
<organism evidence="1 2">
    <name type="scientific">Meloidogyne incognita</name>
    <name type="common">Southern root-knot nematode worm</name>
    <name type="synonym">Oxyuris incognita</name>
    <dbReference type="NCBI Taxonomy" id="6306"/>
    <lineage>
        <taxon>Eukaryota</taxon>
        <taxon>Metazoa</taxon>
        <taxon>Ecdysozoa</taxon>
        <taxon>Nematoda</taxon>
        <taxon>Chromadorea</taxon>
        <taxon>Rhabditida</taxon>
        <taxon>Tylenchina</taxon>
        <taxon>Tylenchomorpha</taxon>
        <taxon>Tylenchoidea</taxon>
        <taxon>Meloidogynidae</taxon>
        <taxon>Meloidogyninae</taxon>
        <taxon>Meloidogyne</taxon>
        <taxon>Meloidogyne incognita group</taxon>
    </lineage>
</organism>
<reference evidence="2" key="1">
    <citation type="submission" date="2022-11" db="UniProtKB">
        <authorList>
            <consortium name="WormBaseParasite"/>
        </authorList>
    </citation>
    <scope>IDENTIFICATION</scope>
</reference>
<dbReference type="AlphaFoldDB" id="A0A914NY07"/>
<proteinExistence type="predicted"/>
<dbReference type="Proteomes" id="UP000887563">
    <property type="component" value="Unplaced"/>
</dbReference>
<keyword evidence="1" id="KW-1185">Reference proteome</keyword>
<dbReference type="WBParaSite" id="Minc3s08934g42766">
    <property type="protein sequence ID" value="Minc3s08934g42766"/>
    <property type="gene ID" value="Minc3s08934g42766"/>
</dbReference>
<accession>A0A914NY07</accession>
<name>A0A914NY07_MELIC</name>